<keyword evidence="2" id="KW-0472">Membrane</keyword>
<dbReference type="HOGENOM" id="CLU_608556_0_0_1"/>
<evidence type="ECO:0000313" key="3">
    <source>
        <dbReference type="EMBL" id="KIJ26738.1"/>
    </source>
</evidence>
<evidence type="ECO:0000256" key="1">
    <source>
        <dbReference type="SAM" id="MobiDB-lite"/>
    </source>
</evidence>
<feature type="compositionally biased region" description="Basic and acidic residues" evidence="1">
    <location>
        <begin position="115"/>
        <end position="124"/>
    </location>
</feature>
<dbReference type="Proteomes" id="UP000054279">
    <property type="component" value="Unassembled WGS sequence"/>
</dbReference>
<feature type="transmembrane region" description="Helical" evidence="2">
    <location>
        <begin position="24"/>
        <end position="48"/>
    </location>
</feature>
<accession>A0A0C9TC50</accession>
<organism evidence="3 4">
    <name type="scientific">Sphaerobolus stellatus (strain SS14)</name>
    <dbReference type="NCBI Taxonomy" id="990650"/>
    <lineage>
        <taxon>Eukaryota</taxon>
        <taxon>Fungi</taxon>
        <taxon>Dikarya</taxon>
        <taxon>Basidiomycota</taxon>
        <taxon>Agaricomycotina</taxon>
        <taxon>Agaricomycetes</taxon>
        <taxon>Phallomycetidae</taxon>
        <taxon>Geastrales</taxon>
        <taxon>Sphaerobolaceae</taxon>
        <taxon>Sphaerobolus</taxon>
    </lineage>
</organism>
<sequence length="450" mass="50911">MRPISSRWYKTPRHSRIVFTKTYLFPYSSVFIFHSRFLVYLLSLVYSLKLIMTLRAGRDYIISEDGSYAYAAPKEDWRRHLKSPPRPTGRTVAPKDVFPDYNKVVTQNGWTHLIDHTRHDRDTPRSSSSARYHGNDSDSDEEILASPSDRSAYRAATRSARALAPYSKDLSRATRYPTLIHSSSTASSSSVPTSDFNTFTYPVGRTIYSNTTRSVTGPCAPGSKRPIARPSIAFLVSTFPVDLVPHRRVFPPASQCHAQNAIWAAMRPRLTPAFLQHFLNYVHPGIEHANDIEPPTVPAYAMNAPQCPYVDPRTGERCTFIHKKKVRKTLRSRLAPAPCDNWGMLRHYVVQHAIAEVKEQLLGTMGLFQGSIVADIHSFKTWGAGLFGCHLCWSLHECAEELDKHLRDVHVEDSVKMHPSMPPPVQQKDEAAAYLEEIGEYDVGQGWLFE</sequence>
<keyword evidence="2" id="KW-0812">Transmembrane</keyword>
<dbReference type="AlphaFoldDB" id="A0A0C9TC50"/>
<evidence type="ECO:0000256" key="2">
    <source>
        <dbReference type="SAM" id="Phobius"/>
    </source>
</evidence>
<evidence type="ECO:0000313" key="4">
    <source>
        <dbReference type="Proteomes" id="UP000054279"/>
    </source>
</evidence>
<protein>
    <submittedName>
        <fullName evidence="3">Unplaced genomic scaffold SPHSTscaffold_284, whole genome shotgun sequence</fullName>
    </submittedName>
</protein>
<name>A0A0C9TC50_SPHS4</name>
<keyword evidence="4" id="KW-1185">Reference proteome</keyword>
<dbReference type="EMBL" id="KN837359">
    <property type="protein sequence ID" value="KIJ26738.1"/>
    <property type="molecule type" value="Genomic_DNA"/>
</dbReference>
<proteinExistence type="predicted"/>
<keyword evidence="2" id="KW-1133">Transmembrane helix</keyword>
<feature type="region of interest" description="Disordered" evidence="1">
    <location>
        <begin position="115"/>
        <end position="151"/>
    </location>
</feature>
<gene>
    <name evidence="3" type="ORF">M422DRAFT_71845</name>
</gene>
<reference evidence="3 4" key="1">
    <citation type="submission" date="2014-06" db="EMBL/GenBank/DDBJ databases">
        <title>Evolutionary Origins and Diversification of the Mycorrhizal Mutualists.</title>
        <authorList>
            <consortium name="DOE Joint Genome Institute"/>
            <consortium name="Mycorrhizal Genomics Consortium"/>
            <person name="Kohler A."/>
            <person name="Kuo A."/>
            <person name="Nagy L.G."/>
            <person name="Floudas D."/>
            <person name="Copeland A."/>
            <person name="Barry K.W."/>
            <person name="Cichocki N."/>
            <person name="Veneault-Fourrey C."/>
            <person name="LaButti K."/>
            <person name="Lindquist E.A."/>
            <person name="Lipzen A."/>
            <person name="Lundell T."/>
            <person name="Morin E."/>
            <person name="Murat C."/>
            <person name="Riley R."/>
            <person name="Ohm R."/>
            <person name="Sun H."/>
            <person name="Tunlid A."/>
            <person name="Henrissat B."/>
            <person name="Grigoriev I.V."/>
            <person name="Hibbett D.S."/>
            <person name="Martin F."/>
        </authorList>
    </citation>
    <scope>NUCLEOTIDE SEQUENCE [LARGE SCALE GENOMIC DNA]</scope>
    <source>
        <strain evidence="3 4">SS14</strain>
    </source>
</reference>